<name>A0A7W9HT55_9PSEU</name>
<evidence type="ECO:0000256" key="2">
    <source>
        <dbReference type="SAM" id="MobiDB-lite"/>
    </source>
</evidence>
<gene>
    <name evidence="3" type="ORF">F4560_007746</name>
</gene>
<keyword evidence="1" id="KW-0175">Coiled coil</keyword>
<dbReference type="EMBL" id="JACHMO010000001">
    <property type="protein sequence ID" value="MBB5807978.1"/>
    <property type="molecule type" value="Genomic_DNA"/>
</dbReference>
<evidence type="ECO:0000313" key="4">
    <source>
        <dbReference type="Proteomes" id="UP000552097"/>
    </source>
</evidence>
<protein>
    <submittedName>
        <fullName evidence="3">Uncharacterized protein</fullName>
    </submittedName>
</protein>
<accession>A0A7W9HT55</accession>
<dbReference type="RefSeq" id="WP_184927951.1">
    <property type="nucleotide sequence ID" value="NZ_JACHMO010000001.1"/>
</dbReference>
<feature type="region of interest" description="Disordered" evidence="2">
    <location>
        <begin position="341"/>
        <end position="372"/>
    </location>
</feature>
<evidence type="ECO:0000313" key="3">
    <source>
        <dbReference type="EMBL" id="MBB5807978.1"/>
    </source>
</evidence>
<dbReference type="Proteomes" id="UP000552097">
    <property type="component" value="Unassembled WGS sequence"/>
</dbReference>
<keyword evidence="4" id="KW-1185">Reference proteome</keyword>
<evidence type="ECO:0000256" key="1">
    <source>
        <dbReference type="SAM" id="Coils"/>
    </source>
</evidence>
<feature type="compositionally biased region" description="Acidic residues" evidence="2">
    <location>
        <begin position="358"/>
        <end position="372"/>
    </location>
</feature>
<proteinExistence type="predicted"/>
<organism evidence="3 4">
    <name type="scientific">Saccharothrix ecbatanensis</name>
    <dbReference type="NCBI Taxonomy" id="1105145"/>
    <lineage>
        <taxon>Bacteria</taxon>
        <taxon>Bacillati</taxon>
        <taxon>Actinomycetota</taxon>
        <taxon>Actinomycetes</taxon>
        <taxon>Pseudonocardiales</taxon>
        <taxon>Pseudonocardiaceae</taxon>
        <taxon>Saccharothrix</taxon>
    </lineage>
</organism>
<sequence length="372" mass="41502">MTDNPNPAPEPLITHVPVTLGEMMSRRRPVPRADQATIYLDANGRYHHATQQVPLGGVMGFRELFLVDMSVFSRQFELRLPSREQAFYFTAKVTVRWRITDPVEAVKTNLVDAAPILLPHVERVLRDISVMFPIDDSTGAERAITYAFSDGRRKVQLTQGVSVLGCVAALTLDDATIAHVTKRTEDARAHVVKTDGLLREGIEQTAQQRIDLMNRQHELAMKQLEEEYKLKLERQRMEFFSGAVAQDPNNLIGIMLSQSPERAPEVIDMLMKRHRMDLDDARELVEVMLKHGLVARSDVTGIVDRATTLLTGRMTNAPFAVEPTTASAPVLPAAPAASLEPTLTAEVVSDSSKPLFEPLDDDEEDDDEEDDL</sequence>
<comment type="caution">
    <text evidence="3">The sequence shown here is derived from an EMBL/GenBank/DDBJ whole genome shotgun (WGS) entry which is preliminary data.</text>
</comment>
<feature type="coiled-coil region" evidence="1">
    <location>
        <begin position="207"/>
        <end position="234"/>
    </location>
</feature>
<dbReference type="AlphaFoldDB" id="A0A7W9HT55"/>
<reference evidence="3 4" key="1">
    <citation type="submission" date="2020-08" db="EMBL/GenBank/DDBJ databases">
        <title>Sequencing the genomes of 1000 actinobacteria strains.</title>
        <authorList>
            <person name="Klenk H.-P."/>
        </authorList>
    </citation>
    <scope>NUCLEOTIDE SEQUENCE [LARGE SCALE GENOMIC DNA]</scope>
    <source>
        <strain evidence="3 4">DSM 45486</strain>
    </source>
</reference>